<dbReference type="PROSITE" id="PS00763">
    <property type="entry name" value="GLUTATHIONE_PEROXID_2"/>
    <property type="match status" value="1"/>
</dbReference>
<dbReference type="AlphaFoldDB" id="A0A381VEP2"/>
<dbReference type="InterPro" id="IPR029760">
    <property type="entry name" value="GPX_CS"/>
</dbReference>
<evidence type="ECO:0008006" key="5">
    <source>
        <dbReference type="Google" id="ProtNLM"/>
    </source>
</evidence>
<proteinExistence type="inferred from homology"/>
<dbReference type="GO" id="GO:0034599">
    <property type="term" value="P:cellular response to oxidative stress"/>
    <property type="evidence" value="ECO:0007669"/>
    <property type="project" value="TreeGrafter"/>
</dbReference>
<dbReference type="Gene3D" id="3.40.30.10">
    <property type="entry name" value="Glutaredoxin"/>
    <property type="match status" value="1"/>
</dbReference>
<dbReference type="Pfam" id="PF00255">
    <property type="entry name" value="GSHPx"/>
    <property type="match status" value="1"/>
</dbReference>
<dbReference type="SUPFAM" id="SSF52833">
    <property type="entry name" value="Thioredoxin-like"/>
    <property type="match status" value="1"/>
</dbReference>
<reference evidence="4" key="1">
    <citation type="submission" date="2018-05" db="EMBL/GenBank/DDBJ databases">
        <authorList>
            <person name="Lanie J.A."/>
            <person name="Ng W.-L."/>
            <person name="Kazmierczak K.M."/>
            <person name="Andrzejewski T.M."/>
            <person name="Davidsen T.M."/>
            <person name="Wayne K.J."/>
            <person name="Tettelin H."/>
            <person name="Glass J.I."/>
            <person name="Rusch D."/>
            <person name="Podicherti R."/>
            <person name="Tsui H.-C.T."/>
            <person name="Winkler M.E."/>
        </authorList>
    </citation>
    <scope>NUCLEOTIDE SEQUENCE</scope>
</reference>
<dbReference type="InterPro" id="IPR029759">
    <property type="entry name" value="GPX_AS"/>
</dbReference>
<evidence type="ECO:0000256" key="1">
    <source>
        <dbReference type="ARBA" id="ARBA00006926"/>
    </source>
</evidence>
<dbReference type="FunFam" id="3.40.30.10:FF:000010">
    <property type="entry name" value="Glutathione peroxidase"/>
    <property type="match status" value="1"/>
</dbReference>
<dbReference type="GO" id="GO:0004601">
    <property type="term" value="F:peroxidase activity"/>
    <property type="evidence" value="ECO:0007669"/>
    <property type="project" value="UniProtKB-KW"/>
</dbReference>
<dbReference type="PANTHER" id="PTHR11592">
    <property type="entry name" value="GLUTATHIONE PEROXIDASE"/>
    <property type="match status" value="1"/>
</dbReference>
<sequence length="179" mass="19669">MKLISTLFLSIGLAGVVCAEKSTLDIALKDIDGKKTNLGAHKGKVMLVVNVASKCGLTPQYKQLQAVHSKYAKKGFTVLGFPCNQFGKQEPGTSLEIKEFCTDKYDVTFPLHSKIEVNGDGAHPLYKQLKKESGGSEKIRWNFEKFLLDGEGKVIKRFSPRTKPDAPEVIAAIETALKK</sequence>
<dbReference type="CDD" id="cd00340">
    <property type="entry name" value="GSH_Peroxidase"/>
    <property type="match status" value="1"/>
</dbReference>
<dbReference type="InterPro" id="IPR000889">
    <property type="entry name" value="Glutathione_peroxidase"/>
</dbReference>
<dbReference type="InterPro" id="IPR036249">
    <property type="entry name" value="Thioredoxin-like_sf"/>
</dbReference>
<dbReference type="PROSITE" id="PS00460">
    <property type="entry name" value="GLUTATHIONE_PEROXID_1"/>
    <property type="match status" value="1"/>
</dbReference>
<keyword evidence="3" id="KW-0560">Oxidoreductase</keyword>
<dbReference type="PROSITE" id="PS51355">
    <property type="entry name" value="GLUTATHIONE_PEROXID_3"/>
    <property type="match status" value="1"/>
</dbReference>
<dbReference type="PANTHER" id="PTHR11592:SF40">
    <property type="entry name" value="THIOREDOXIN_GLUTATHIONE PEROXIDASE BTUE"/>
    <property type="match status" value="1"/>
</dbReference>
<keyword evidence="2" id="KW-0575">Peroxidase</keyword>
<evidence type="ECO:0000256" key="3">
    <source>
        <dbReference type="ARBA" id="ARBA00023002"/>
    </source>
</evidence>
<evidence type="ECO:0000313" key="4">
    <source>
        <dbReference type="EMBL" id="SVA38825.1"/>
    </source>
</evidence>
<evidence type="ECO:0000256" key="2">
    <source>
        <dbReference type="ARBA" id="ARBA00022559"/>
    </source>
</evidence>
<protein>
    <recommendedName>
        <fullName evidence="5">Glutathione peroxidase</fullName>
    </recommendedName>
</protein>
<gene>
    <name evidence="4" type="ORF">METZ01_LOCUS91679</name>
</gene>
<comment type="similarity">
    <text evidence="1">Belongs to the glutathione peroxidase family.</text>
</comment>
<accession>A0A381VEP2</accession>
<dbReference type="PIRSF" id="PIRSF000303">
    <property type="entry name" value="Glutathion_perox"/>
    <property type="match status" value="1"/>
</dbReference>
<organism evidence="4">
    <name type="scientific">marine metagenome</name>
    <dbReference type="NCBI Taxonomy" id="408172"/>
    <lineage>
        <taxon>unclassified sequences</taxon>
        <taxon>metagenomes</taxon>
        <taxon>ecological metagenomes</taxon>
    </lineage>
</organism>
<dbReference type="PRINTS" id="PR01011">
    <property type="entry name" value="GLUTPROXDASE"/>
</dbReference>
<dbReference type="EMBL" id="UINC01008635">
    <property type="protein sequence ID" value="SVA38825.1"/>
    <property type="molecule type" value="Genomic_DNA"/>
</dbReference>
<name>A0A381VEP2_9ZZZZ</name>